<comment type="caution">
    <text evidence="1">The sequence shown here is derived from an EMBL/GenBank/DDBJ whole genome shotgun (WGS) entry which is preliminary data.</text>
</comment>
<organism evidence="1 2">
    <name type="scientific">Sphingobium psychrophilum</name>
    <dbReference type="NCBI Taxonomy" id="2728834"/>
    <lineage>
        <taxon>Bacteria</taxon>
        <taxon>Pseudomonadati</taxon>
        <taxon>Pseudomonadota</taxon>
        <taxon>Alphaproteobacteria</taxon>
        <taxon>Sphingomonadales</taxon>
        <taxon>Sphingomonadaceae</taxon>
        <taxon>Sphingobium</taxon>
    </lineage>
</organism>
<evidence type="ECO:0000313" key="1">
    <source>
        <dbReference type="EMBL" id="NML11303.1"/>
    </source>
</evidence>
<gene>
    <name evidence="1" type="ORF">HHL08_14300</name>
</gene>
<dbReference type="AlphaFoldDB" id="A0A7X9ZSS0"/>
<protein>
    <recommendedName>
        <fullName evidence="3">Phage tail protein</fullName>
    </recommendedName>
</protein>
<evidence type="ECO:0000313" key="2">
    <source>
        <dbReference type="Proteomes" id="UP000519023"/>
    </source>
</evidence>
<proteinExistence type="predicted"/>
<evidence type="ECO:0008006" key="3">
    <source>
        <dbReference type="Google" id="ProtNLM"/>
    </source>
</evidence>
<reference evidence="1 2" key="1">
    <citation type="submission" date="2020-04" db="EMBL/GenBank/DDBJ databases">
        <title>Sphingobium sp. AR-3-1 isolated from Arctic soil.</title>
        <authorList>
            <person name="Dahal R.H."/>
            <person name="Chaudhary D.K."/>
        </authorList>
    </citation>
    <scope>NUCLEOTIDE SEQUENCE [LARGE SCALE GENOMIC DNA]</scope>
    <source>
        <strain evidence="1 2">AR-3-1</strain>
    </source>
</reference>
<dbReference type="EMBL" id="JABBFV010000009">
    <property type="protein sequence ID" value="NML11303.1"/>
    <property type="molecule type" value="Genomic_DNA"/>
</dbReference>
<dbReference type="RefSeq" id="WP_169573819.1">
    <property type="nucleotide sequence ID" value="NZ_JABBFV010000009.1"/>
</dbReference>
<dbReference type="InterPro" id="IPR011855">
    <property type="entry name" value="Phgtail_TP901_1"/>
</dbReference>
<name>A0A7X9ZSS0_9SPHN</name>
<keyword evidence="2" id="KW-1185">Reference proteome</keyword>
<dbReference type="Proteomes" id="UP000519023">
    <property type="component" value="Unassembled WGS sequence"/>
</dbReference>
<sequence length="144" mass="15303">MSYPTTIKGQKVALQLGDGASTEVFTTVCGITTKGLQRTRAVNDSEVWDCTDPDALPLTEREMGAGDWTITGEGQAVAAELDRIEEAFEAAANWQIVFFGTGTTITRTYRGNAIMTDLNLGAVNGQKASISLTLSGNGELTKLP</sequence>
<accession>A0A7X9ZSS0</accession>
<dbReference type="Pfam" id="PF06199">
    <property type="entry name" value="Phage_tail_2"/>
    <property type="match status" value="1"/>
</dbReference>